<gene>
    <name evidence="10" type="ORF">ACFO8Q_04455</name>
</gene>
<dbReference type="EMBL" id="JBHSHC010000027">
    <property type="protein sequence ID" value="MFC4766629.1"/>
    <property type="molecule type" value="Genomic_DNA"/>
</dbReference>
<evidence type="ECO:0000313" key="10">
    <source>
        <dbReference type="EMBL" id="MFC4766629.1"/>
    </source>
</evidence>
<dbReference type="Pfam" id="PF20730">
    <property type="entry name" value="YetF_N"/>
    <property type="match status" value="1"/>
</dbReference>
<dbReference type="PANTHER" id="PTHR34582">
    <property type="entry name" value="UPF0702 TRANSMEMBRANE PROTEIN YCAP"/>
    <property type="match status" value="1"/>
</dbReference>
<evidence type="ECO:0000313" key="11">
    <source>
        <dbReference type="Proteomes" id="UP001596002"/>
    </source>
</evidence>
<dbReference type="InterPro" id="IPR048454">
    <property type="entry name" value="YetF_N"/>
</dbReference>
<keyword evidence="3" id="KW-1003">Cell membrane</keyword>
<dbReference type="RefSeq" id="WP_380024527.1">
    <property type="nucleotide sequence ID" value="NZ_JBHSHC010000027.1"/>
</dbReference>
<dbReference type="Gene3D" id="3.30.240.20">
    <property type="entry name" value="bsu07140 like domains"/>
    <property type="match status" value="2"/>
</dbReference>
<evidence type="ECO:0000256" key="1">
    <source>
        <dbReference type="ARBA" id="ARBA00004651"/>
    </source>
</evidence>
<protein>
    <submittedName>
        <fullName evidence="10">DUF421 domain-containing protein</fullName>
    </submittedName>
</protein>
<sequence length="236" mass="26723">MPDSIEVLIRTVGAFSALLIIARVLGKQTIAQMTYFDFVAAITVGAIAANLAFNTFLKVHHLLISLAIFSCVALASAFISLKSRKARKFLAGDPTVVIQNGKILEHNMRKMRYSFDHLNQALREKNVFNIEEVLFAIVEINGTLTVLKKPQYRTVTRQDLWIAANPEYRLPIELIMDGKIIEKNLRENQIPYSWLESELIKRNLRVDEVAYSVLGGNGHLYIDTYDDKISSPIDQE</sequence>
<dbReference type="Proteomes" id="UP001596002">
    <property type="component" value="Unassembled WGS sequence"/>
</dbReference>
<evidence type="ECO:0000256" key="4">
    <source>
        <dbReference type="ARBA" id="ARBA00022692"/>
    </source>
</evidence>
<evidence type="ECO:0000256" key="5">
    <source>
        <dbReference type="ARBA" id="ARBA00022989"/>
    </source>
</evidence>
<evidence type="ECO:0000259" key="8">
    <source>
        <dbReference type="Pfam" id="PF04239"/>
    </source>
</evidence>
<evidence type="ECO:0000259" key="9">
    <source>
        <dbReference type="Pfam" id="PF20730"/>
    </source>
</evidence>
<comment type="subcellular location">
    <subcellularLocation>
        <location evidence="1">Cell membrane</location>
        <topology evidence="1">Multi-pass membrane protein</topology>
    </subcellularLocation>
</comment>
<feature type="transmembrane region" description="Helical" evidence="7">
    <location>
        <begin position="7"/>
        <end position="26"/>
    </location>
</feature>
<reference evidence="11" key="1">
    <citation type="journal article" date="2019" name="Int. J. Syst. Evol. Microbiol.">
        <title>The Global Catalogue of Microorganisms (GCM) 10K type strain sequencing project: providing services to taxonomists for standard genome sequencing and annotation.</title>
        <authorList>
            <consortium name="The Broad Institute Genomics Platform"/>
            <consortium name="The Broad Institute Genome Sequencing Center for Infectious Disease"/>
            <person name="Wu L."/>
            <person name="Ma J."/>
        </authorList>
    </citation>
    <scope>NUCLEOTIDE SEQUENCE [LARGE SCALE GENOMIC DNA]</scope>
    <source>
        <strain evidence="11">WYCCWR 12678</strain>
    </source>
</reference>
<accession>A0ABV9PYP3</accession>
<evidence type="ECO:0000256" key="7">
    <source>
        <dbReference type="SAM" id="Phobius"/>
    </source>
</evidence>
<proteinExistence type="inferred from homology"/>
<evidence type="ECO:0000256" key="3">
    <source>
        <dbReference type="ARBA" id="ARBA00022475"/>
    </source>
</evidence>
<feature type="domain" description="YetF-like N-terminal transmembrane" evidence="9">
    <location>
        <begin position="6"/>
        <end position="78"/>
    </location>
</feature>
<keyword evidence="5 7" id="KW-1133">Transmembrane helix</keyword>
<organism evidence="10 11">
    <name type="scientific">Effusibacillus consociatus</name>
    <dbReference type="NCBI Taxonomy" id="1117041"/>
    <lineage>
        <taxon>Bacteria</taxon>
        <taxon>Bacillati</taxon>
        <taxon>Bacillota</taxon>
        <taxon>Bacilli</taxon>
        <taxon>Bacillales</taxon>
        <taxon>Alicyclobacillaceae</taxon>
        <taxon>Effusibacillus</taxon>
    </lineage>
</organism>
<keyword evidence="6 7" id="KW-0472">Membrane</keyword>
<evidence type="ECO:0000256" key="6">
    <source>
        <dbReference type="ARBA" id="ARBA00023136"/>
    </source>
</evidence>
<feature type="transmembrane region" description="Helical" evidence="7">
    <location>
        <begin position="33"/>
        <end position="53"/>
    </location>
</feature>
<comment type="caution">
    <text evidence="10">The sequence shown here is derived from an EMBL/GenBank/DDBJ whole genome shotgun (WGS) entry which is preliminary data.</text>
</comment>
<comment type="similarity">
    <text evidence="2">Belongs to the UPF0702 family.</text>
</comment>
<feature type="transmembrane region" description="Helical" evidence="7">
    <location>
        <begin position="59"/>
        <end position="81"/>
    </location>
</feature>
<feature type="domain" description="YetF C-terminal" evidence="8">
    <location>
        <begin position="82"/>
        <end position="211"/>
    </location>
</feature>
<evidence type="ECO:0000256" key="2">
    <source>
        <dbReference type="ARBA" id="ARBA00006448"/>
    </source>
</evidence>
<dbReference type="Pfam" id="PF04239">
    <property type="entry name" value="DUF421"/>
    <property type="match status" value="1"/>
</dbReference>
<name>A0ABV9PYP3_9BACL</name>
<keyword evidence="4 7" id="KW-0812">Transmembrane</keyword>
<dbReference type="InterPro" id="IPR007353">
    <property type="entry name" value="DUF421"/>
</dbReference>
<keyword evidence="11" id="KW-1185">Reference proteome</keyword>
<dbReference type="PANTHER" id="PTHR34582:SF7">
    <property type="entry name" value="UPF0702 TRANSMEMBRANE PROTEIN YDFS"/>
    <property type="match status" value="1"/>
</dbReference>
<dbReference type="InterPro" id="IPR023090">
    <property type="entry name" value="UPF0702_alpha/beta_dom_sf"/>
</dbReference>